<comment type="caution">
    <text evidence="1">The sequence shown here is derived from an EMBL/GenBank/DDBJ whole genome shotgun (WGS) entry which is preliminary data.</text>
</comment>
<name>A0A7X5TRW6_9GAMM</name>
<evidence type="ECO:0000313" key="2">
    <source>
        <dbReference type="Proteomes" id="UP000518878"/>
    </source>
</evidence>
<dbReference type="AlphaFoldDB" id="A0A7X5TRW6"/>
<sequence length="89" mass="9957">MHARVVDIRSAVQVDASHTHAWHILHEASQVEPDEAARMAWYRGDPIAELGQQTAEALVACGRHEDVLAFLRSVKRDLGVELTRGFIPF</sequence>
<dbReference type="Proteomes" id="UP000518878">
    <property type="component" value="Unassembled WGS sequence"/>
</dbReference>
<keyword evidence="2" id="KW-1185">Reference proteome</keyword>
<gene>
    <name evidence="1" type="ORF">HBF32_17150</name>
</gene>
<protein>
    <submittedName>
        <fullName evidence="1">Uncharacterized protein</fullName>
    </submittedName>
</protein>
<organism evidence="1 2">
    <name type="scientific">Luteibacter yeojuensis</name>
    <dbReference type="NCBI Taxonomy" id="345309"/>
    <lineage>
        <taxon>Bacteria</taxon>
        <taxon>Pseudomonadati</taxon>
        <taxon>Pseudomonadota</taxon>
        <taxon>Gammaproteobacteria</taxon>
        <taxon>Lysobacterales</taxon>
        <taxon>Rhodanobacteraceae</taxon>
        <taxon>Luteibacter</taxon>
    </lineage>
</organism>
<dbReference type="RefSeq" id="WP_166700997.1">
    <property type="nucleotide sequence ID" value="NZ_JAAQTL010000002.1"/>
</dbReference>
<dbReference type="EMBL" id="JAAQTL010000002">
    <property type="protein sequence ID" value="NID17208.1"/>
    <property type="molecule type" value="Genomic_DNA"/>
</dbReference>
<accession>A0A7X5TRW6</accession>
<reference evidence="1 2" key="1">
    <citation type="journal article" date="2006" name="Int. J. Syst. Evol. Microbiol.">
        <title>Dyella yeojuensis sp. nov., isolated from greenhouse soil in Korea.</title>
        <authorList>
            <person name="Kim B.Y."/>
            <person name="Weon H.Y."/>
            <person name="Lee K.H."/>
            <person name="Seok S.J."/>
            <person name="Kwon S.W."/>
            <person name="Go S.J."/>
            <person name="Stackebrandt E."/>
        </authorList>
    </citation>
    <scope>NUCLEOTIDE SEQUENCE [LARGE SCALE GENOMIC DNA]</scope>
    <source>
        <strain evidence="1 2">DSM 17673</strain>
    </source>
</reference>
<proteinExistence type="predicted"/>
<evidence type="ECO:0000313" key="1">
    <source>
        <dbReference type="EMBL" id="NID17208.1"/>
    </source>
</evidence>